<dbReference type="SUPFAM" id="SSF52317">
    <property type="entry name" value="Class I glutamine amidotransferase-like"/>
    <property type="match status" value="1"/>
</dbReference>
<evidence type="ECO:0000313" key="3">
    <source>
        <dbReference type="Proteomes" id="UP000245412"/>
    </source>
</evidence>
<proteinExistence type="predicted"/>
<dbReference type="GO" id="GO:0004565">
    <property type="term" value="F:beta-galactosidase activity"/>
    <property type="evidence" value="ECO:0007669"/>
    <property type="project" value="InterPro"/>
</dbReference>
<dbReference type="EMBL" id="QGGY01000021">
    <property type="protein sequence ID" value="PWJ72177.1"/>
    <property type="molecule type" value="Genomic_DNA"/>
</dbReference>
<dbReference type="RefSeq" id="WP_109748707.1">
    <property type="nucleotide sequence ID" value="NZ_JANKBI010000025.1"/>
</dbReference>
<accession>A0AB73SXX5</accession>
<dbReference type="InterPro" id="IPR029062">
    <property type="entry name" value="Class_I_gatase-like"/>
</dbReference>
<dbReference type="InterPro" id="IPR013738">
    <property type="entry name" value="Beta_galactosidase_Trimer"/>
</dbReference>
<organism evidence="2 3">
    <name type="scientific">Murimonas intestini</name>
    <dbReference type="NCBI Taxonomy" id="1337051"/>
    <lineage>
        <taxon>Bacteria</taxon>
        <taxon>Bacillati</taxon>
        <taxon>Bacillota</taxon>
        <taxon>Clostridia</taxon>
        <taxon>Lachnospirales</taxon>
        <taxon>Lachnospiraceae</taxon>
        <taxon>Murimonas</taxon>
    </lineage>
</organism>
<reference evidence="2 3" key="1">
    <citation type="submission" date="2018-05" db="EMBL/GenBank/DDBJ databases">
        <authorList>
            <person name="Goeker M."/>
            <person name="Huntemann M."/>
            <person name="Clum A."/>
            <person name="Pillay M."/>
            <person name="Palaniappan K."/>
            <person name="Varghese N."/>
            <person name="Mikhailova N."/>
            <person name="Stamatis D."/>
            <person name="Reddy T."/>
            <person name="Daum C."/>
            <person name="Shapiro N."/>
            <person name="Ivanova N."/>
            <person name="Kyrpides N."/>
            <person name="Woyke T."/>
        </authorList>
    </citation>
    <scope>NUCLEOTIDE SEQUENCE [LARGE SCALE GENOMIC DNA]</scope>
    <source>
        <strain evidence="2 3">DSM 26524</strain>
    </source>
</reference>
<dbReference type="Pfam" id="PF14871">
    <property type="entry name" value="GHL6"/>
    <property type="match status" value="1"/>
</dbReference>
<dbReference type="InterPro" id="IPR017853">
    <property type="entry name" value="GH"/>
</dbReference>
<name>A0AB73SXX5_9FIRM</name>
<evidence type="ECO:0000313" key="2">
    <source>
        <dbReference type="EMBL" id="PWJ72177.1"/>
    </source>
</evidence>
<sequence>MKQLPTRQVHLDFHTSEYIPDVAGQFNGEEFAAMAKDAHVNSMTVFARCVHGFMYYPSQKFPERVHPTLVKRNLLQEQVKALHHEGIKAPVYIAVQWDRFTAERHPEWLVRKRDGSHEGHSFVDSGFDQALCVNTDFYKFLEEHTMEVMDLLGDELDGLFFDMVGTRPCYCSACRKEMRALGIDMRDDEAVRAFTKSTVDRFKERMSRKIRERKPDCTIFYNAGHVGPCTAASQDAYSHFELESLPAGWGYLHFPITARYVRLFNKDCLGMTGKFHREWGDFHSLKNLAALEFEAFRILSYGFAISIGDQLEPYGKLNPAAYRLIGKVYSQVEEYEEYARPSEAVTEAALITGEPPIYEQRIPKSIMGAAQMLEELGLQFDIVDCSYELAGYKLVILPDELVVTEEMQEKLDEYVEAGGRVLSCGKGGLSQGGRYPRCFQADYEGEEKMYPSFLVPEGTMARGLEEGCEYVHYMKGESIRPVGSGAVLLEARKQYFQRDREKFCSHVYTPSDKGELFPAAVRTERTVLLAHPMFGQYRVCAPFWCKQLISNALDELLDSRLVRHNGPSSLVVNLRYQPQKNRYCIHLLSYIPIRKSEKIDIIEERTVVNQVELQLNLPKEIEKAYTVVNKAELVVEGGKVVVPCINGYEILVLDTGGGK</sequence>
<dbReference type="SUPFAM" id="SSF51445">
    <property type="entry name" value="(Trans)glycosidases"/>
    <property type="match status" value="1"/>
</dbReference>
<evidence type="ECO:0000259" key="1">
    <source>
        <dbReference type="Pfam" id="PF08532"/>
    </source>
</evidence>
<protein>
    <submittedName>
        <fullName evidence="2">Beta-galactosidase-like protein</fullName>
    </submittedName>
</protein>
<dbReference type="AlphaFoldDB" id="A0AB73SXX5"/>
<dbReference type="Gene3D" id="3.40.50.880">
    <property type="match status" value="1"/>
</dbReference>
<comment type="caution">
    <text evidence="2">The sequence shown here is derived from an EMBL/GenBank/DDBJ whole genome shotgun (WGS) entry which is preliminary data.</text>
</comment>
<dbReference type="CDD" id="cd03143">
    <property type="entry name" value="A4_beta-galactosidase_middle_domain"/>
    <property type="match status" value="1"/>
</dbReference>
<dbReference type="Pfam" id="PF08532">
    <property type="entry name" value="Glyco_hydro_42M"/>
    <property type="match status" value="1"/>
</dbReference>
<feature type="domain" description="Beta-galactosidase trimerisation" evidence="1">
    <location>
        <begin position="373"/>
        <end position="423"/>
    </location>
</feature>
<dbReference type="Proteomes" id="UP000245412">
    <property type="component" value="Unassembled WGS sequence"/>
</dbReference>
<dbReference type="InterPro" id="IPR028212">
    <property type="entry name" value="GHL6"/>
</dbReference>
<dbReference type="Gene3D" id="3.20.20.80">
    <property type="entry name" value="Glycosidases"/>
    <property type="match status" value="1"/>
</dbReference>
<keyword evidence="3" id="KW-1185">Reference proteome</keyword>
<gene>
    <name evidence="2" type="ORF">C7383_12143</name>
</gene>
<dbReference type="GO" id="GO:0005975">
    <property type="term" value="P:carbohydrate metabolic process"/>
    <property type="evidence" value="ECO:0007669"/>
    <property type="project" value="InterPro"/>
</dbReference>